<dbReference type="InterPro" id="IPR032730">
    <property type="entry name" value="PBP1b_TM"/>
</dbReference>
<protein>
    <submittedName>
        <fullName evidence="6">Uncharacterized protein</fullName>
    </submittedName>
</protein>
<keyword evidence="1" id="KW-0378">Hydrolase</keyword>
<evidence type="ECO:0000256" key="3">
    <source>
        <dbReference type="SAM" id="Phobius"/>
    </source>
</evidence>
<dbReference type="Proteomes" id="UP001176940">
    <property type="component" value="Unassembled WGS sequence"/>
</dbReference>
<evidence type="ECO:0000256" key="2">
    <source>
        <dbReference type="ARBA" id="ARBA00022806"/>
    </source>
</evidence>
<dbReference type="EMBL" id="CAUEEQ010043197">
    <property type="protein sequence ID" value="CAJ0957111.1"/>
    <property type="molecule type" value="Genomic_DNA"/>
</dbReference>
<keyword evidence="3" id="KW-0472">Membrane</keyword>
<comment type="caution">
    <text evidence="6">The sequence shown here is derived from an EMBL/GenBank/DDBJ whole genome shotgun (WGS) entry which is preliminary data.</text>
</comment>
<keyword evidence="3" id="KW-1133">Transmembrane helix</keyword>
<dbReference type="PANTHER" id="PTHR43519:SF1">
    <property type="entry name" value="ATP-DEPENDENT RNA HELICASE HRPB"/>
    <property type="match status" value="1"/>
</dbReference>
<gene>
    <name evidence="6" type="ORF">RIMI_LOCUS15820889</name>
</gene>
<dbReference type="PANTHER" id="PTHR43519">
    <property type="entry name" value="ATP-DEPENDENT RNA HELICASE HRPB"/>
    <property type="match status" value="1"/>
</dbReference>
<keyword evidence="3" id="KW-0812">Transmembrane</keyword>
<feature type="domain" description="Transglycosylase PBP1b N-terminal transmembrane" evidence="5">
    <location>
        <begin position="132"/>
        <end position="202"/>
    </location>
</feature>
<accession>A0ABN9M2B9</accession>
<dbReference type="Gene3D" id="1.20.5.100">
    <property type="entry name" value="Cytochrome c1, transmembrane anchor, C-terminal"/>
    <property type="match status" value="1"/>
</dbReference>
<feature type="domain" description="ATP-dependent RNA helicase HrpB C-terminal" evidence="4">
    <location>
        <begin position="2"/>
        <end position="116"/>
    </location>
</feature>
<evidence type="ECO:0000259" key="5">
    <source>
        <dbReference type="Pfam" id="PF14812"/>
    </source>
</evidence>
<proteinExistence type="predicted"/>
<keyword evidence="7" id="KW-1185">Reference proteome</keyword>
<evidence type="ECO:0000313" key="6">
    <source>
        <dbReference type="EMBL" id="CAJ0957111.1"/>
    </source>
</evidence>
<dbReference type="Pfam" id="PF14812">
    <property type="entry name" value="PBP1_TM"/>
    <property type="match status" value="1"/>
</dbReference>
<dbReference type="Pfam" id="PF08482">
    <property type="entry name" value="HrpB_C"/>
    <property type="match status" value="1"/>
</dbReference>
<evidence type="ECO:0000256" key="1">
    <source>
        <dbReference type="ARBA" id="ARBA00022801"/>
    </source>
</evidence>
<feature type="transmembrane region" description="Helical" evidence="3">
    <location>
        <begin position="187"/>
        <end position="209"/>
    </location>
</feature>
<keyword evidence="2" id="KW-0347">Helicase</keyword>
<organism evidence="6 7">
    <name type="scientific">Ranitomeya imitator</name>
    <name type="common">mimic poison frog</name>
    <dbReference type="NCBI Taxonomy" id="111125"/>
    <lineage>
        <taxon>Eukaryota</taxon>
        <taxon>Metazoa</taxon>
        <taxon>Chordata</taxon>
        <taxon>Craniata</taxon>
        <taxon>Vertebrata</taxon>
        <taxon>Euteleostomi</taxon>
        <taxon>Amphibia</taxon>
        <taxon>Batrachia</taxon>
        <taxon>Anura</taxon>
        <taxon>Neobatrachia</taxon>
        <taxon>Hyloidea</taxon>
        <taxon>Dendrobatidae</taxon>
        <taxon>Dendrobatinae</taxon>
        <taxon>Ranitomeya</taxon>
    </lineage>
</organism>
<keyword evidence="2" id="KW-0067">ATP-binding</keyword>
<evidence type="ECO:0000259" key="4">
    <source>
        <dbReference type="Pfam" id="PF08482"/>
    </source>
</evidence>
<reference evidence="6" key="1">
    <citation type="submission" date="2023-07" db="EMBL/GenBank/DDBJ databases">
        <authorList>
            <person name="Stuckert A."/>
        </authorList>
    </citation>
    <scope>NUCLEOTIDE SEQUENCE</scope>
</reference>
<name>A0ABN9M2B9_9NEOB</name>
<dbReference type="InterPro" id="IPR013689">
    <property type="entry name" value="RNA_helicase_ATP-dep_HrpB_C"/>
</dbReference>
<keyword evidence="2" id="KW-0547">Nucleotide-binding</keyword>
<sequence length="234" mass="27270">MQGVHSFRALKNIDTYKALCHLLDWSLRQQLDSELPTHYELCRRVAKSPSVMTVITHLYWRFVCRRCLGNRQHLALQKGRVPFVLELLSPAQRPLQITRDLANFWQGAYRDVQKEIGDNSAVAPKLFGEKRMAGNDANPIGRKATAVVVFQDEDDYDNYDDDDYYDDEEPMPSRKVKRKTRQSKMRWLLWLLVKIFIIGAVLLALYGFYLSTKKFVAVLMAKCGNYRLLFMGVW</sequence>
<evidence type="ECO:0000313" key="7">
    <source>
        <dbReference type="Proteomes" id="UP001176940"/>
    </source>
</evidence>